<protein>
    <submittedName>
        <fullName evidence="2">Uncharacterized protein</fullName>
    </submittedName>
</protein>
<dbReference type="EMBL" id="JAUEPT010000068">
    <property type="protein sequence ID" value="KAK0434802.1"/>
    <property type="molecule type" value="Genomic_DNA"/>
</dbReference>
<gene>
    <name evidence="2" type="ORF">EV421DRAFT_1276503</name>
</gene>
<dbReference type="Proteomes" id="UP001175226">
    <property type="component" value="Unassembled WGS sequence"/>
</dbReference>
<evidence type="ECO:0000313" key="3">
    <source>
        <dbReference type="Proteomes" id="UP001175226"/>
    </source>
</evidence>
<sequence>MEDPNCVWGGSTEDGLAHHRRKYHGKVAPNGDGISNETPYENESPVNPPPSSASSSSSSSHDLNVPVDGTKTLTDKSIVSPAAPFDGQAQVVARNEDVEFFWTSPGTGFKHGDLCYSPEAKQLFPAASAGPLDEGLGDIPSLGGALDGVDTGEVPVINTGPLGLMEDAMAAMNAINMLVLAEAPSGSYHGTAPCAHPRNSSPDGPNFGMV</sequence>
<accession>A0AA39J3T7</accession>
<comment type="caution">
    <text evidence="2">The sequence shown here is derived from an EMBL/GenBank/DDBJ whole genome shotgun (WGS) entry which is preliminary data.</text>
</comment>
<organism evidence="2 3">
    <name type="scientific">Armillaria borealis</name>
    <dbReference type="NCBI Taxonomy" id="47425"/>
    <lineage>
        <taxon>Eukaryota</taxon>
        <taxon>Fungi</taxon>
        <taxon>Dikarya</taxon>
        <taxon>Basidiomycota</taxon>
        <taxon>Agaricomycotina</taxon>
        <taxon>Agaricomycetes</taxon>
        <taxon>Agaricomycetidae</taxon>
        <taxon>Agaricales</taxon>
        <taxon>Marasmiineae</taxon>
        <taxon>Physalacriaceae</taxon>
        <taxon>Armillaria</taxon>
    </lineage>
</organism>
<feature type="region of interest" description="Disordered" evidence="1">
    <location>
        <begin position="1"/>
        <end position="71"/>
    </location>
</feature>
<evidence type="ECO:0000256" key="1">
    <source>
        <dbReference type="SAM" id="MobiDB-lite"/>
    </source>
</evidence>
<proteinExistence type="predicted"/>
<evidence type="ECO:0000313" key="2">
    <source>
        <dbReference type="EMBL" id="KAK0434802.1"/>
    </source>
</evidence>
<dbReference type="AlphaFoldDB" id="A0AA39J3T7"/>
<name>A0AA39J3T7_9AGAR</name>
<reference evidence="2" key="1">
    <citation type="submission" date="2023-06" db="EMBL/GenBank/DDBJ databases">
        <authorList>
            <consortium name="Lawrence Berkeley National Laboratory"/>
            <person name="Ahrendt S."/>
            <person name="Sahu N."/>
            <person name="Indic B."/>
            <person name="Wong-Bajracharya J."/>
            <person name="Merenyi Z."/>
            <person name="Ke H.-M."/>
            <person name="Monk M."/>
            <person name="Kocsube S."/>
            <person name="Drula E."/>
            <person name="Lipzen A."/>
            <person name="Balint B."/>
            <person name="Henrissat B."/>
            <person name="Andreopoulos B."/>
            <person name="Martin F.M."/>
            <person name="Harder C.B."/>
            <person name="Rigling D."/>
            <person name="Ford K.L."/>
            <person name="Foster G.D."/>
            <person name="Pangilinan J."/>
            <person name="Papanicolaou A."/>
            <person name="Barry K."/>
            <person name="LaButti K."/>
            <person name="Viragh M."/>
            <person name="Koriabine M."/>
            <person name="Yan M."/>
            <person name="Riley R."/>
            <person name="Champramary S."/>
            <person name="Plett K.L."/>
            <person name="Tsai I.J."/>
            <person name="Slot J."/>
            <person name="Sipos G."/>
            <person name="Plett J."/>
            <person name="Nagy L.G."/>
            <person name="Grigoriev I.V."/>
        </authorList>
    </citation>
    <scope>NUCLEOTIDE SEQUENCE</scope>
    <source>
        <strain evidence="2">FPL87.14</strain>
    </source>
</reference>
<keyword evidence="3" id="KW-1185">Reference proteome</keyword>